<keyword evidence="2" id="KW-1003">Cell membrane</keyword>
<evidence type="ECO:0000256" key="4">
    <source>
        <dbReference type="ARBA" id="ARBA00022989"/>
    </source>
</evidence>
<feature type="transmembrane region" description="Helical" evidence="6">
    <location>
        <begin position="187"/>
        <end position="208"/>
    </location>
</feature>
<feature type="transmembrane region" description="Helical" evidence="6">
    <location>
        <begin position="40"/>
        <end position="63"/>
    </location>
</feature>
<dbReference type="EMBL" id="JACHBW010000013">
    <property type="protein sequence ID" value="MBB6104531.1"/>
    <property type="molecule type" value="Genomic_DNA"/>
</dbReference>
<dbReference type="GO" id="GO:0005886">
    <property type="term" value="C:plasma membrane"/>
    <property type="evidence" value="ECO:0007669"/>
    <property type="project" value="UniProtKB-SubCell"/>
</dbReference>
<keyword evidence="3 6" id="KW-0812">Transmembrane</keyword>
<comment type="caution">
    <text evidence="7">The sequence shown here is derived from an EMBL/GenBank/DDBJ whole genome shotgun (WGS) entry which is preliminary data.</text>
</comment>
<feature type="transmembrane region" description="Helical" evidence="6">
    <location>
        <begin position="69"/>
        <end position="90"/>
    </location>
</feature>
<evidence type="ECO:0000313" key="8">
    <source>
        <dbReference type="Proteomes" id="UP000571554"/>
    </source>
</evidence>
<evidence type="ECO:0000256" key="1">
    <source>
        <dbReference type="ARBA" id="ARBA00004651"/>
    </source>
</evidence>
<protein>
    <submittedName>
        <fullName evidence="7">Threonine/homoserine/homoserine lactone efflux protein</fullName>
    </submittedName>
</protein>
<comment type="subcellular location">
    <subcellularLocation>
        <location evidence="1">Cell membrane</location>
        <topology evidence="1">Multi-pass membrane protein</topology>
    </subcellularLocation>
</comment>
<gene>
    <name evidence="7" type="ORF">F4827_004390</name>
</gene>
<keyword evidence="5 6" id="KW-0472">Membrane</keyword>
<feature type="transmembrane region" description="Helical" evidence="6">
    <location>
        <begin position="6"/>
        <end position="28"/>
    </location>
</feature>
<feature type="transmembrane region" description="Helical" evidence="6">
    <location>
        <begin position="110"/>
        <end position="132"/>
    </location>
</feature>
<dbReference type="RefSeq" id="WP_183726877.1">
    <property type="nucleotide sequence ID" value="NZ_JACHBW010000013.1"/>
</dbReference>
<name>A0A7W9WUN5_9BURK</name>
<dbReference type="GO" id="GO:0015171">
    <property type="term" value="F:amino acid transmembrane transporter activity"/>
    <property type="evidence" value="ECO:0007669"/>
    <property type="project" value="TreeGrafter"/>
</dbReference>
<keyword evidence="8" id="KW-1185">Reference proteome</keyword>
<accession>A0A7W9WUN5</accession>
<dbReference type="AlphaFoldDB" id="A0A7W9WUN5"/>
<keyword evidence="4 6" id="KW-1133">Transmembrane helix</keyword>
<evidence type="ECO:0000256" key="6">
    <source>
        <dbReference type="SAM" id="Phobius"/>
    </source>
</evidence>
<evidence type="ECO:0000313" key="7">
    <source>
        <dbReference type="EMBL" id="MBB6104531.1"/>
    </source>
</evidence>
<organism evidence="7 8">
    <name type="scientific">Paraburkholderia bannensis</name>
    <dbReference type="NCBI Taxonomy" id="765414"/>
    <lineage>
        <taxon>Bacteria</taxon>
        <taxon>Pseudomonadati</taxon>
        <taxon>Pseudomonadota</taxon>
        <taxon>Betaproteobacteria</taxon>
        <taxon>Burkholderiales</taxon>
        <taxon>Burkholderiaceae</taxon>
        <taxon>Paraburkholderia</taxon>
    </lineage>
</organism>
<dbReference type="PANTHER" id="PTHR30086:SF20">
    <property type="entry name" value="ARGININE EXPORTER PROTEIN ARGO-RELATED"/>
    <property type="match status" value="1"/>
</dbReference>
<dbReference type="InterPro" id="IPR001123">
    <property type="entry name" value="LeuE-type"/>
</dbReference>
<evidence type="ECO:0000256" key="3">
    <source>
        <dbReference type="ARBA" id="ARBA00022692"/>
    </source>
</evidence>
<evidence type="ECO:0000256" key="2">
    <source>
        <dbReference type="ARBA" id="ARBA00022475"/>
    </source>
</evidence>
<reference evidence="7 8" key="1">
    <citation type="submission" date="2020-08" db="EMBL/GenBank/DDBJ databases">
        <title>Above-ground endophytic microbial communities from plants in different locations in the United States.</title>
        <authorList>
            <person name="Frank C."/>
        </authorList>
    </citation>
    <scope>NUCLEOTIDE SEQUENCE [LARGE SCALE GENOMIC DNA]</scope>
    <source>
        <strain evidence="7 8">WP4_2_2</strain>
    </source>
</reference>
<evidence type="ECO:0000256" key="5">
    <source>
        <dbReference type="ARBA" id="ARBA00023136"/>
    </source>
</evidence>
<dbReference type="PANTHER" id="PTHR30086">
    <property type="entry name" value="ARGININE EXPORTER PROTEIN ARGO"/>
    <property type="match status" value="1"/>
</dbReference>
<proteinExistence type="predicted"/>
<sequence>MQASLLTAFWIVSFSLVMVPGADWAYAISAGLRGRVVAPAVGGMLLGYLAITLVVAAGVGTLVTSVPAVLSVLTVVGGAYLLWLGVKTVLRPATQLSSGDGQAQSSKQGWALRGFAISGLNPKAILLFVALLPQFTRPGAGWSVSVQIVVLGALHMLNCASVYSVVGLGSKAVLGTRPKAARIVSQLSGAAMIVVALLLFAEQVFAFARHG</sequence>
<dbReference type="Proteomes" id="UP000571554">
    <property type="component" value="Unassembled WGS sequence"/>
</dbReference>
<feature type="transmembrane region" description="Helical" evidence="6">
    <location>
        <begin position="144"/>
        <end position="166"/>
    </location>
</feature>
<dbReference type="Pfam" id="PF01810">
    <property type="entry name" value="LysE"/>
    <property type="match status" value="1"/>
</dbReference>